<dbReference type="InterPro" id="IPR000488">
    <property type="entry name" value="Death_dom"/>
</dbReference>
<feature type="domain" description="Death" evidence="4">
    <location>
        <begin position="446"/>
        <end position="519"/>
    </location>
</feature>
<protein>
    <submittedName>
        <fullName evidence="6">Ankyrin repeat and death domain-containing protein 1A-like isoform X2</fullName>
    </submittedName>
</protein>
<accession>A0A8B8DR66</accession>
<dbReference type="PROSITE" id="PS50088">
    <property type="entry name" value="ANK_REPEAT"/>
    <property type="match status" value="8"/>
</dbReference>
<dbReference type="OrthoDB" id="448455at2759"/>
<gene>
    <name evidence="6" type="primary">LOC111128245</name>
</gene>
<reference evidence="6" key="1">
    <citation type="submission" date="2025-08" db="UniProtKB">
        <authorList>
            <consortium name="RefSeq"/>
        </authorList>
    </citation>
    <scope>IDENTIFICATION</scope>
    <source>
        <tissue evidence="6">Whole sample</tissue>
    </source>
</reference>
<feature type="repeat" description="ANK" evidence="3">
    <location>
        <begin position="241"/>
        <end position="273"/>
    </location>
</feature>
<feature type="repeat" description="ANK" evidence="3">
    <location>
        <begin position="274"/>
        <end position="306"/>
    </location>
</feature>
<organism evidence="5 6">
    <name type="scientific">Crassostrea virginica</name>
    <name type="common">Eastern oyster</name>
    <dbReference type="NCBI Taxonomy" id="6565"/>
    <lineage>
        <taxon>Eukaryota</taxon>
        <taxon>Metazoa</taxon>
        <taxon>Spiralia</taxon>
        <taxon>Lophotrochozoa</taxon>
        <taxon>Mollusca</taxon>
        <taxon>Bivalvia</taxon>
        <taxon>Autobranchia</taxon>
        <taxon>Pteriomorphia</taxon>
        <taxon>Ostreida</taxon>
        <taxon>Ostreoidea</taxon>
        <taxon>Ostreidae</taxon>
        <taxon>Crassostrea</taxon>
    </lineage>
</organism>
<dbReference type="Gene3D" id="1.25.40.20">
    <property type="entry name" value="Ankyrin repeat-containing domain"/>
    <property type="match status" value="4"/>
</dbReference>
<feature type="repeat" description="ANK" evidence="3">
    <location>
        <begin position="339"/>
        <end position="371"/>
    </location>
</feature>
<dbReference type="GeneID" id="111128245"/>
<dbReference type="PRINTS" id="PR01415">
    <property type="entry name" value="ANKYRIN"/>
</dbReference>
<feature type="repeat" description="ANK" evidence="3">
    <location>
        <begin position="306"/>
        <end position="338"/>
    </location>
</feature>
<evidence type="ECO:0000256" key="2">
    <source>
        <dbReference type="ARBA" id="ARBA00023043"/>
    </source>
</evidence>
<proteinExistence type="predicted"/>
<dbReference type="SUPFAM" id="SSF47986">
    <property type="entry name" value="DEATH domain"/>
    <property type="match status" value="1"/>
</dbReference>
<evidence type="ECO:0000259" key="4">
    <source>
        <dbReference type="PROSITE" id="PS50017"/>
    </source>
</evidence>
<feature type="repeat" description="ANK" evidence="3">
    <location>
        <begin position="74"/>
        <end position="106"/>
    </location>
</feature>
<dbReference type="Gene3D" id="1.10.533.10">
    <property type="entry name" value="Death Domain, Fas"/>
    <property type="match status" value="1"/>
</dbReference>
<dbReference type="AlphaFoldDB" id="A0A8B8DR66"/>
<feature type="repeat" description="ANK" evidence="3">
    <location>
        <begin position="107"/>
        <end position="139"/>
    </location>
</feature>
<name>A0A8B8DR66_CRAVI</name>
<dbReference type="SUPFAM" id="SSF48403">
    <property type="entry name" value="Ankyrin repeat"/>
    <property type="match status" value="1"/>
</dbReference>
<dbReference type="PANTHER" id="PTHR24161">
    <property type="entry name" value="ANK_REP_REGION DOMAIN-CONTAINING PROTEIN-RELATED"/>
    <property type="match status" value="1"/>
</dbReference>
<sequence length="535" mass="60396">MSVSGEEKSLLVEVDEELRLTLKENDCAMSTILEPSSMTKGEINFHKAAKENDLESVRKLLSEHRINVNCKNNLDRTALHWAAANGNIDVIEKLIEDGADLESKDKYGMRPLLWAAWFGHLEAIKVLIAGGATPLCTNKQGMGILHCAAQNNHVEVMNFIFESLENMNINEGEMTGRTPLHLASEAGHIEAVMRLIDMSCDANTRDKDGKTALHLAAEAGKSDVIRKLLNLGVEVSDRDADGKTAMHIAAEEGHLSVIEVLFDFDAKADAETIKEMSPLHFASTRGHAEIVIKLIEHGAQLDVVNFGNTPLHLAALNNQAEVTRILIKKKCQVDIQNYRQQTPLHIAVESGYQDIVEVLLGANASLELREKLGKTPLQLAARGSFVAIVDMIIKAERYYEVTRDYHEKELYDLDPHLYLRQPRHPSSAQMKDILWKLATKQLKPGDWKKLGLYWKFTAEHIRSIEHQYTGTQSYKEHGFRLLMIWLHGVRKDENVMRLLFEALSTIDRRSLAEQIRRKTDLRRDKFCMNSLCSIV</sequence>
<dbReference type="Pfam" id="PF12796">
    <property type="entry name" value="Ank_2"/>
    <property type="match status" value="3"/>
</dbReference>
<dbReference type="GO" id="GO:0007165">
    <property type="term" value="P:signal transduction"/>
    <property type="evidence" value="ECO:0007669"/>
    <property type="project" value="InterPro"/>
</dbReference>
<feature type="repeat" description="ANK" evidence="3">
    <location>
        <begin position="208"/>
        <end position="240"/>
    </location>
</feature>
<dbReference type="Pfam" id="PF13637">
    <property type="entry name" value="Ank_4"/>
    <property type="match status" value="1"/>
</dbReference>
<evidence type="ECO:0000313" key="6">
    <source>
        <dbReference type="RefSeq" id="XP_022329476.1"/>
    </source>
</evidence>
<dbReference type="PROSITE" id="PS50017">
    <property type="entry name" value="DEATH_DOMAIN"/>
    <property type="match status" value="1"/>
</dbReference>
<feature type="repeat" description="ANK" evidence="3">
    <location>
        <begin position="175"/>
        <end position="207"/>
    </location>
</feature>
<evidence type="ECO:0000256" key="1">
    <source>
        <dbReference type="ARBA" id="ARBA00022737"/>
    </source>
</evidence>
<dbReference type="InterPro" id="IPR002110">
    <property type="entry name" value="Ankyrin_rpt"/>
</dbReference>
<dbReference type="InterPro" id="IPR036770">
    <property type="entry name" value="Ankyrin_rpt-contain_sf"/>
</dbReference>
<dbReference type="Proteomes" id="UP000694844">
    <property type="component" value="Chromosome 4"/>
</dbReference>
<keyword evidence="1" id="KW-0677">Repeat</keyword>
<dbReference type="CDD" id="cd01670">
    <property type="entry name" value="Death"/>
    <property type="match status" value="1"/>
</dbReference>
<evidence type="ECO:0000313" key="5">
    <source>
        <dbReference type="Proteomes" id="UP000694844"/>
    </source>
</evidence>
<dbReference type="PROSITE" id="PS50297">
    <property type="entry name" value="ANK_REP_REGION"/>
    <property type="match status" value="7"/>
</dbReference>
<dbReference type="SMART" id="SM00248">
    <property type="entry name" value="ANK"/>
    <property type="match status" value="11"/>
</dbReference>
<dbReference type="PANTHER" id="PTHR24161:SF85">
    <property type="entry name" value="PALMITOYLTRANSFERASE HIP14"/>
    <property type="match status" value="1"/>
</dbReference>
<keyword evidence="2 3" id="KW-0040">ANK repeat</keyword>
<keyword evidence="5" id="KW-1185">Reference proteome</keyword>
<evidence type="ECO:0000256" key="3">
    <source>
        <dbReference type="PROSITE-ProRule" id="PRU00023"/>
    </source>
</evidence>
<dbReference type="InterPro" id="IPR011029">
    <property type="entry name" value="DEATH-like_dom_sf"/>
</dbReference>
<dbReference type="RefSeq" id="XP_022329476.1">
    <property type="nucleotide sequence ID" value="XM_022473768.1"/>
</dbReference>
<dbReference type="Pfam" id="PF00531">
    <property type="entry name" value="Death"/>
    <property type="match status" value="1"/>
</dbReference>